<evidence type="ECO:0000313" key="1">
    <source>
        <dbReference type="EMBL" id="EEP67582.1"/>
    </source>
</evidence>
<name>C4GIG0_9NEIS</name>
<gene>
    <name evidence="1" type="ORF">GCWU000324_01830</name>
</gene>
<dbReference type="STRING" id="629741.GCWU000324_01830"/>
<organism evidence="1 2">
    <name type="scientific">Kingella oralis ATCC 51147</name>
    <dbReference type="NCBI Taxonomy" id="629741"/>
    <lineage>
        <taxon>Bacteria</taxon>
        <taxon>Pseudomonadati</taxon>
        <taxon>Pseudomonadota</taxon>
        <taxon>Betaproteobacteria</taxon>
        <taxon>Neisseriales</taxon>
        <taxon>Neisseriaceae</taxon>
        <taxon>Kingella</taxon>
    </lineage>
</organism>
<proteinExistence type="predicted"/>
<accession>C4GIG0</accession>
<sequence>MARRRLADICTKYKHTDYSMHDFGDEPSPFHFRFQAADDLSQRTACQQAVGGADDGFRLPNICARVPAFQRQPEIKLGADK</sequence>
<keyword evidence="2" id="KW-1185">Reference proteome</keyword>
<dbReference type="AlphaFoldDB" id="C4GIG0"/>
<dbReference type="HOGENOM" id="CLU_2569279_0_0_4"/>
<dbReference type="EMBL" id="ACJW02000003">
    <property type="protein sequence ID" value="EEP67582.1"/>
    <property type="molecule type" value="Genomic_DNA"/>
</dbReference>
<evidence type="ECO:0000313" key="2">
    <source>
        <dbReference type="Proteomes" id="UP000003009"/>
    </source>
</evidence>
<dbReference type="Proteomes" id="UP000003009">
    <property type="component" value="Unassembled WGS sequence"/>
</dbReference>
<protein>
    <submittedName>
        <fullName evidence="1">Uncharacterized protein</fullName>
    </submittedName>
</protein>
<reference evidence="1" key="1">
    <citation type="submission" date="2009-04" db="EMBL/GenBank/DDBJ databases">
        <authorList>
            <person name="Weinstock G."/>
            <person name="Sodergren E."/>
            <person name="Clifton S."/>
            <person name="Fulton L."/>
            <person name="Fulton B."/>
            <person name="Courtney L."/>
            <person name="Fronick C."/>
            <person name="Harrison M."/>
            <person name="Strong C."/>
            <person name="Farmer C."/>
            <person name="Delahaunty K."/>
            <person name="Markovic C."/>
            <person name="Hall O."/>
            <person name="Minx P."/>
            <person name="Tomlinson C."/>
            <person name="Mitreva M."/>
            <person name="Nelson J."/>
            <person name="Hou S."/>
            <person name="Wollam A."/>
            <person name="Pepin K.H."/>
            <person name="Johnson M."/>
            <person name="Bhonagiri V."/>
            <person name="Nash W.E."/>
            <person name="Warren W."/>
            <person name="Chinwalla A."/>
            <person name="Mardis E.R."/>
            <person name="Wilson R.K."/>
        </authorList>
    </citation>
    <scope>NUCLEOTIDE SEQUENCE [LARGE SCALE GENOMIC DNA]</scope>
    <source>
        <strain evidence="1">ATCC 51147</strain>
    </source>
</reference>
<comment type="caution">
    <text evidence="1">The sequence shown here is derived from an EMBL/GenBank/DDBJ whole genome shotgun (WGS) entry which is preliminary data.</text>
</comment>